<evidence type="ECO:0000256" key="4">
    <source>
        <dbReference type="SAM" id="MobiDB-lite"/>
    </source>
</evidence>
<keyword evidence="7" id="KW-1185">Reference proteome</keyword>
<proteinExistence type="inferred from homology"/>
<sequence length="405" mass="44974">MAPTCLLIDTDPGVDDILAILLALSSRPEEVEVALISVTYGNVPLQKCMRNLVTLFKVLEEEQAWRARQGKAPLYATMPANKPIFYDQDGLHGVHDKLPHFSMSDDSWKALFSPELTTTTRRPNDQSNTPNTSKYFHRSQKPANKEILHILRETPKDTIIIVALGPLTTLALAADEDPETFLKVKEVVVMGGAIDVKGNASPVVEFNIYADAIAAARVFALTSPDPRGTMPTRSALPPYLPERLSGRLRLTLVPLNITRCHVLSRQVFGEIVTPSVEAGSPLATFVDGFMRGMFDWIEAVKPRHGEPVFPLFDPLAVWYAMTSSGSAWEVTEKLDIRVETCGEWTKGMLILDRRSLVRPSQTNVRAIEAGPEEWSGVRAGNRVNRIVRAPEGICLAKHMMHRIFD</sequence>
<evidence type="ECO:0000256" key="1">
    <source>
        <dbReference type="ARBA" id="ARBA00009176"/>
    </source>
</evidence>
<evidence type="ECO:0000259" key="5">
    <source>
        <dbReference type="Pfam" id="PF01156"/>
    </source>
</evidence>
<dbReference type="GO" id="GO:0005829">
    <property type="term" value="C:cytosol"/>
    <property type="evidence" value="ECO:0007669"/>
    <property type="project" value="TreeGrafter"/>
</dbReference>
<feature type="domain" description="Inosine/uridine-preferring nucleoside hydrolase" evidence="5">
    <location>
        <begin position="6"/>
        <end position="367"/>
    </location>
</feature>
<dbReference type="InterPro" id="IPR023186">
    <property type="entry name" value="IUNH"/>
</dbReference>
<keyword evidence="3" id="KW-0326">Glycosidase</keyword>
<evidence type="ECO:0000256" key="3">
    <source>
        <dbReference type="ARBA" id="ARBA00023295"/>
    </source>
</evidence>
<dbReference type="GO" id="GO:0008477">
    <property type="term" value="F:purine nucleosidase activity"/>
    <property type="evidence" value="ECO:0007669"/>
    <property type="project" value="TreeGrafter"/>
</dbReference>
<dbReference type="Proteomes" id="UP000326198">
    <property type="component" value="Unassembled WGS sequence"/>
</dbReference>
<keyword evidence="2 6" id="KW-0378">Hydrolase</keyword>
<dbReference type="PANTHER" id="PTHR12304">
    <property type="entry name" value="INOSINE-URIDINE PREFERRING NUCLEOSIDE HYDROLASE"/>
    <property type="match status" value="1"/>
</dbReference>
<dbReference type="SUPFAM" id="SSF53590">
    <property type="entry name" value="Nucleoside hydrolase"/>
    <property type="match status" value="1"/>
</dbReference>
<dbReference type="Gene3D" id="3.90.245.10">
    <property type="entry name" value="Ribonucleoside hydrolase-like"/>
    <property type="match status" value="1"/>
</dbReference>
<evidence type="ECO:0000256" key="2">
    <source>
        <dbReference type="ARBA" id="ARBA00022801"/>
    </source>
</evidence>
<name>A0A5N7BPF6_9EURO</name>
<dbReference type="AlphaFoldDB" id="A0A5N7BPF6"/>
<organism evidence="6 7">
    <name type="scientific">Aspergillus bertholletiae</name>
    <dbReference type="NCBI Taxonomy" id="1226010"/>
    <lineage>
        <taxon>Eukaryota</taxon>
        <taxon>Fungi</taxon>
        <taxon>Dikarya</taxon>
        <taxon>Ascomycota</taxon>
        <taxon>Pezizomycotina</taxon>
        <taxon>Eurotiomycetes</taxon>
        <taxon>Eurotiomycetidae</taxon>
        <taxon>Eurotiales</taxon>
        <taxon>Aspergillaceae</taxon>
        <taxon>Aspergillus</taxon>
        <taxon>Aspergillus subgen. Circumdati</taxon>
    </lineage>
</organism>
<feature type="region of interest" description="Disordered" evidence="4">
    <location>
        <begin position="115"/>
        <end position="139"/>
    </location>
</feature>
<reference evidence="6 7" key="1">
    <citation type="submission" date="2019-04" db="EMBL/GenBank/DDBJ databases">
        <title>Friends and foes A comparative genomics studyof 23 Aspergillus species from section Flavi.</title>
        <authorList>
            <consortium name="DOE Joint Genome Institute"/>
            <person name="Kjaerbolling I."/>
            <person name="Vesth T."/>
            <person name="Frisvad J.C."/>
            <person name="Nybo J.L."/>
            <person name="Theobald S."/>
            <person name="Kildgaard S."/>
            <person name="Isbrandt T."/>
            <person name="Kuo A."/>
            <person name="Sato A."/>
            <person name="Lyhne E.K."/>
            <person name="Kogle M.E."/>
            <person name="Wiebenga A."/>
            <person name="Kun R.S."/>
            <person name="Lubbers R.J."/>
            <person name="Makela M.R."/>
            <person name="Barry K."/>
            <person name="Chovatia M."/>
            <person name="Clum A."/>
            <person name="Daum C."/>
            <person name="Haridas S."/>
            <person name="He G."/>
            <person name="LaButti K."/>
            <person name="Lipzen A."/>
            <person name="Mondo S."/>
            <person name="Riley R."/>
            <person name="Salamov A."/>
            <person name="Simmons B.A."/>
            <person name="Magnuson J.K."/>
            <person name="Henrissat B."/>
            <person name="Mortensen U.H."/>
            <person name="Larsen T.O."/>
            <person name="Devries R.P."/>
            <person name="Grigoriev I.V."/>
            <person name="Machida M."/>
            <person name="Baker S.E."/>
            <person name="Andersen M.R."/>
        </authorList>
    </citation>
    <scope>NUCLEOTIDE SEQUENCE [LARGE SCALE GENOMIC DNA]</scope>
    <source>
        <strain evidence="6 7">IBT 29228</strain>
    </source>
</reference>
<dbReference type="InterPro" id="IPR001910">
    <property type="entry name" value="Inosine/uridine_hydrolase_dom"/>
</dbReference>
<dbReference type="GO" id="GO:0006152">
    <property type="term" value="P:purine nucleoside catabolic process"/>
    <property type="evidence" value="ECO:0007669"/>
    <property type="project" value="TreeGrafter"/>
</dbReference>
<dbReference type="OrthoDB" id="5783963at2759"/>
<dbReference type="EMBL" id="ML736153">
    <property type="protein sequence ID" value="KAE8383714.1"/>
    <property type="molecule type" value="Genomic_DNA"/>
</dbReference>
<evidence type="ECO:0000313" key="6">
    <source>
        <dbReference type="EMBL" id="KAE8383714.1"/>
    </source>
</evidence>
<accession>A0A5N7BPF6</accession>
<protein>
    <submittedName>
        <fullName evidence="6">Inosine/uridine-preferring nucleoside hydrolase domain-containing protein</fullName>
    </submittedName>
</protein>
<feature type="compositionally biased region" description="Polar residues" evidence="4">
    <location>
        <begin position="115"/>
        <end position="134"/>
    </location>
</feature>
<dbReference type="PANTHER" id="PTHR12304:SF56">
    <property type="entry name" value="HYDROLASE, PUTATIVE (AFU_ORTHOLOGUE AFUA_1G11790)-RELATED"/>
    <property type="match status" value="1"/>
</dbReference>
<dbReference type="InterPro" id="IPR036452">
    <property type="entry name" value="Ribo_hydro-like"/>
</dbReference>
<dbReference type="Pfam" id="PF01156">
    <property type="entry name" value="IU_nuc_hydro"/>
    <property type="match status" value="1"/>
</dbReference>
<gene>
    <name evidence="6" type="ORF">BDV26DRAFT_299277</name>
</gene>
<comment type="similarity">
    <text evidence="1">Belongs to the IUNH family.</text>
</comment>
<evidence type="ECO:0000313" key="7">
    <source>
        <dbReference type="Proteomes" id="UP000326198"/>
    </source>
</evidence>